<feature type="repeat" description="TPR" evidence="3">
    <location>
        <begin position="32"/>
        <end position="65"/>
    </location>
</feature>
<organism evidence="6 7">
    <name type="scientific">Candidatus Schekmanbacteria bacterium GWA2_38_11</name>
    <dbReference type="NCBI Taxonomy" id="1817876"/>
    <lineage>
        <taxon>Bacteria</taxon>
        <taxon>Candidatus Schekmaniibacteriota</taxon>
    </lineage>
</organism>
<dbReference type="Pfam" id="PF25063">
    <property type="entry name" value="ARM_TT21_C"/>
    <property type="match status" value="1"/>
</dbReference>
<evidence type="ECO:0000313" key="7">
    <source>
        <dbReference type="Proteomes" id="UP000178526"/>
    </source>
</evidence>
<dbReference type="SUPFAM" id="SSF81901">
    <property type="entry name" value="HCP-like"/>
    <property type="match status" value="1"/>
</dbReference>
<protein>
    <recommendedName>
        <fullName evidence="5">Tetratricopeptide repeat protein 21A/21B C-terminal ARM domain-containing protein</fullName>
    </recommendedName>
</protein>
<dbReference type="Proteomes" id="UP000178526">
    <property type="component" value="Unassembled WGS sequence"/>
</dbReference>
<feature type="signal peptide" evidence="4">
    <location>
        <begin position="1"/>
        <end position="21"/>
    </location>
</feature>
<dbReference type="EMBL" id="MGDB01000078">
    <property type="protein sequence ID" value="OGL41081.1"/>
    <property type="molecule type" value="Genomic_DNA"/>
</dbReference>
<dbReference type="PANTHER" id="PTHR44943:SF8">
    <property type="entry name" value="TPR REPEAT-CONTAINING PROTEIN MJ0263"/>
    <property type="match status" value="1"/>
</dbReference>
<dbReference type="InterPro" id="IPR051685">
    <property type="entry name" value="Ycf3/AcsC/BcsC/TPR_MFPF"/>
</dbReference>
<evidence type="ECO:0000256" key="1">
    <source>
        <dbReference type="ARBA" id="ARBA00022737"/>
    </source>
</evidence>
<keyword evidence="4" id="KW-0732">Signal</keyword>
<dbReference type="SMART" id="SM00028">
    <property type="entry name" value="TPR"/>
    <property type="match status" value="6"/>
</dbReference>
<dbReference type="AlphaFoldDB" id="A0A1F7RI37"/>
<evidence type="ECO:0000256" key="3">
    <source>
        <dbReference type="PROSITE-ProRule" id="PRU00339"/>
    </source>
</evidence>
<dbReference type="Pfam" id="PF13181">
    <property type="entry name" value="TPR_8"/>
    <property type="match status" value="1"/>
</dbReference>
<keyword evidence="1" id="KW-0677">Repeat</keyword>
<feature type="repeat" description="TPR" evidence="3">
    <location>
        <begin position="66"/>
        <end position="99"/>
    </location>
</feature>
<gene>
    <name evidence="6" type="ORF">A2042_08065</name>
</gene>
<dbReference type="InterPro" id="IPR056834">
    <property type="entry name" value="ARM_TT21_C"/>
</dbReference>
<dbReference type="PROSITE" id="PS50005">
    <property type="entry name" value="TPR"/>
    <property type="match status" value="5"/>
</dbReference>
<evidence type="ECO:0000256" key="2">
    <source>
        <dbReference type="ARBA" id="ARBA00022803"/>
    </source>
</evidence>
<dbReference type="PROSITE" id="PS50293">
    <property type="entry name" value="TPR_REGION"/>
    <property type="match status" value="1"/>
</dbReference>
<feature type="repeat" description="TPR" evidence="3">
    <location>
        <begin position="170"/>
        <end position="203"/>
    </location>
</feature>
<evidence type="ECO:0000256" key="4">
    <source>
        <dbReference type="SAM" id="SignalP"/>
    </source>
</evidence>
<feature type="repeat" description="TPR" evidence="3">
    <location>
        <begin position="204"/>
        <end position="237"/>
    </location>
</feature>
<comment type="caution">
    <text evidence="6">The sequence shown here is derived from an EMBL/GenBank/DDBJ whole genome shotgun (WGS) entry which is preliminary data.</text>
</comment>
<dbReference type="InterPro" id="IPR011990">
    <property type="entry name" value="TPR-like_helical_dom_sf"/>
</dbReference>
<evidence type="ECO:0000259" key="5">
    <source>
        <dbReference type="Pfam" id="PF25063"/>
    </source>
</evidence>
<reference evidence="6 7" key="1">
    <citation type="journal article" date="2016" name="Nat. Commun.">
        <title>Thousands of microbial genomes shed light on interconnected biogeochemical processes in an aquifer system.</title>
        <authorList>
            <person name="Anantharaman K."/>
            <person name="Brown C.T."/>
            <person name="Hug L.A."/>
            <person name="Sharon I."/>
            <person name="Castelle C.J."/>
            <person name="Probst A.J."/>
            <person name="Thomas B.C."/>
            <person name="Singh A."/>
            <person name="Wilkins M.J."/>
            <person name="Karaoz U."/>
            <person name="Brodie E.L."/>
            <person name="Williams K.H."/>
            <person name="Hubbard S.S."/>
            <person name="Banfield J.F."/>
        </authorList>
    </citation>
    <scope>NUCLEOTIDE SEQUENCE [LARGE SCALE GENOMIC DNA]</scope>
</reference>
<name>A0A1F7RI37_9BACT</name>
<feature type="chain" id="PRO_5009532198" description="Tetratricopeptide repeat protein 21A/21B C-terminal ARM domain-containing protein" evidence="4">
    <location>
        <begin position="22"/>
        <end position="251"/>
    </location>
</feature>
<feature type="domain" description="Tetratricopeptide repeat protein 21A/21B C-terminal ARM" evidence="5">
    <location>
        <begin position="75"/>
        <end position="236"/>
    </location>
</feature>
<dbReference type="Gene3D" id="1.25.40.10">
    <property type="entry name" value="Tetratricopeptide repeat domain"/>
    <property type="match status" value="2"/>
</dbReference>
<evidence type="ECO:0000313" key="6">
    <source>
        <dbReference type="EMBL" id="OGL41081.1"/>
    </source>
</evidence>
<accession>A0A1F7RI37</accession>
<sequence>MNQMKKYIFLCLLFFFPACFVSQTREGGIERARLHYDAGLKYLQQNSLGEAKAEFSKAVLEDPDHPDYYNVLGLTYSKLTDYEEACKNFKKALKLNPDFSEARNGLASTLAILKRVDEAISEWKKVLADPTYRFPETIHFNIANAYLDSGNLDSATEHYNAVLKFFPDHLMSHFNLGRIYEKNGKYDLACEEYKKSVTIDKAFVPAHFGLGENYFKLKKEKEAIEEFEMVLVLDPNSGFGEEAKKYLEKLK</sequence>
<feature type="repeat" description="TPR" evidence="3">
    <location>
        <begin position="136"/>
        <end position="169"/>
    </location>
</feature>
<proteinExistence type="predicted"/>
<dbReference type="PANTHER" id="PTHR44943">
    <property type="entry name" value="CELLULOSE SYNTHASE OPERON PROTEIN C"/>
    <property type="match status" value="1"/>
</dbReference>
<dbReference type="InterPro" id="IPR019734">
    <property type="entry name" value="TPR_rpt"/>
</dbReference>
<keyword evidence="2 3" id="KW-0802">TPR repeat</keyword>